<name>A0A1G2HJ37_9BACT</name>
<feature type="domain" description="ATP-cone" evidence="4">
    <location>
        <begin position="3"/>
        <end position="91"/>
    </location>
</feature>
<reference evidence="5 6" key="1">
    <citation type="journal article" date="2016" name="Nat. Commun.">
        <title>Thousands of microbial genomes shed light on interconnected biogeochemical processes in an aquifer system.</title>
        <authorList>
            <person name="Anantharaman K."/>
            <person name="Brown C.T."/>
            <person name="Hug L.A."/>
            <person name="Sharon I."/>
            <person name="Castelle C.J."/>
            <person name="Probst A.J."/>
            <person name="Thomas B.C."/>
            <person name="Singh A."/>
            <person name="Wilkins M.J."/>
            <person name="Karaoz U."/>
            <person name="Brodie E.L."/>
            <person name="Williams K.H."/>
            <person name="Hubbard S.S."/>
            <person name="Banfield J.F."/>
        </authorList>
    </citation>
    <scope>NUCLEOTIDE SEQUENCE [LARGE SCALE GENOMIC DNA]</scope>
</reference>
<keyword evidence="2 3" id="KW-0067">ATP-binding</keyword>
<evidence type="ECO:0000313" key="5">
    <source>
        <dbReference type="EMBL" id="OGZ62453.1"/>
    </source>
</evidence>
<sequence>MANFVVKKDGTKSTFDIEKMKAGIKAAATEAELSDGEADNIAEEVSNLVTTSIEDQEEVTSSDIREKILSELDISYPIVAESWRSHEESKG</sequence>
<dbReference type="AlphaFoldDB" id="A0A1G2HJ37"/>
<protein>
    <recommendedName>
        <fullName evidence="4">ATP-cone domain-containing protein</fullName>
    </recommendedName>
</protein>
<accession>A0A1G2HJ37</accession>
<gene>
    <name evidence="5" type="ORF">A2639_01320</name>
</gene>
<organism evidence="5 6">
    <name type="scientific">Candidatus Staskawiczbacteria bacterium RIFCSPHIGHO2_01_FULL_34_27</name>
    <dbReference type="NCBI Taxonomy" id="1802199"/>
    <lineage>
        <taxon>Bacteria</taxon>
        <taxon>Candidatus Staskawicziibacteriota</taxon>
    </lineage>
</organism>
<evidence type="ECO:0000256" key="2">
    <source>
        <dbReference type="ARBA" id="ARBA00022840"/>
    </source>
</evidence>
<evidence type="ECO:0000256" key="3">
    <source>
        <dbReference type="PROSITE-ProRule" id="PRU00492"/>
    </source>
</evidence>
<dbReference type="EMBL" id="MHOL01000022">
    <property type="protein sequence ID" value="OGZ62453.1"/>
    <property type="molecule type" value="Genomic_DNA"/>
</dbReference>
<evidence type="ECO:0000256" key="1">
    <source>
        <dbReference type="ARBA" id="ARBA00022741"/>
    </source>
</evidence>
<evidence type="ECO:0000313" key="6">
    <source>
        <dbReference type="Proteomes" id="UP000178991"/>
    </source>
</evidence>
<dbReference type="GO" id="GO:0005524">
    <property type="term" value="F:ATP binding"/>
    <property type="evidence" value="ECO:0007669"/>
    <property type="project" value="UniProtKB-UniRule"/>
</dbReference>
<evidence type="ECO:0000259" key="4">
    <source>
        <dbReference type="PROSITE" id="PS51161"/>
    </source>
</evidence>
<dbReference type="Proteomes" id="UP000178991">
    <property type="component" value="Unassembled WGS sequence"/>
</dbReference>
<dbReference type="InterPro" id="IPR005144">
    <property type="entry name" value="ATP-cone_dom"/>
</dbReference>
<keyword evidence="1 3" id="KW-0547">Nucleotide-binding</keyword>
<dbReference type="PROSITE" id="PS51161">
    <property type="entry name" value="ATP_CONE"/>
    <property type="match status" value="1"/>
</dbReference>
<comment type="caution">
    <text evidence="5">The sequence shown here is derived from an EMBL/GenBank/DDBJ whole genome shotgun (WGS) entry which is preliminary data.</text>
</comment>
<dbReference type="Pfam" id="PF03477">
    <property type="entry name" value="ATP-cone"/>
    <property type="match status" value="1"/>
</dbReference>
<proteinExistence type="predicted"/>